<evidence type="ECO:0000256" key="1">
    <source>
        <dbReference type="SAM" id="MobiDB-lite"/>
    </source>
</evidence>
<dbReference type="EMBL" id="NGLE02000001">
    <property type="protein sequence ID" value="MEI5994880.1"/>
    <property type="molecule type" value="Genomic_DNA"/>
</dbReference>
<reference evidence="2 4" key="2">
    <citation type="submission" date="2018-07" db="EMBL/GenBank/DDBJ databases">
        <title>The Genome Sequence of Enterococcus sp. DIV0659b.</title>
        <authorList>
            <consortium name="The Broad Institute Genomics Platform"/>
            <consortium name="The Broad Institute Genomic Center for Infectious Diseases"/>
            <person name="Earl A."/>
            <person name="Manson A."/>
            <person name="Schwartman J."/>
            <person name="Gilmore M."/>
            <person name="Abouelleil A."/>
            <person name="Cao P."/>
            <person name="Chapman S."/>
            <person name="Cusick C."/>
            <person name="Shea T."/>
            <person name="Young S."/>
            <person name="Neafsey D."/>
            <person name="Nusbaum C."/>
            <person name="Birren B."/>
        </authorList>
    </citation>
    <scope>NUCLEOTIDE SEQUENCE [LARGE SCALE GENOMIC DNA]</scope>
    <source>
        <strain evidence="2 4">4G2_DIV0659</strain>
    </source>
</reference>
<gene>
    <name evidence="3" type="ORF">A5880_000370</name>
    <name evidence="2" type="ORF">A5880_002467</name>
</gene>
<sequence length="142" mass="17040">MKLTVYFDGTLWCGLIEYAGKNDDYRVFKHIFGPEPKNAEIEHFVNWDLSLLVDRNDYKWSSIKNISEKELPKGKINPKRMQRKINKEKNIGISTKAQKTISESRSQYKILKKKQSKKDKEEEKKERFEKKMQKKYKKRKGH</sequence>
<dbReference type="STRING" id="1834181.A5880_000370"/>
<dbReference type="Pfam" id="PF11208">
    <property type="entry name" value="DUF2992"/>
    <property type="match status" value="1"/>
</dbReference>
<organism evidence="3">
    <name type="scientific">Candidatus Enterococcus mansonii</name>
    <dbReference type="NCBI Taxonomy" id="1834181"/>
    <lineage>
        <taxon>Bacteria</taxon>
        <taxon>Bacillati</taxon>
        <taxon>Bacillota</taxon>
        <taxon>Bacilli</taxon>
        <taxon>Lactobacillales</taxon>
        <taxon>Enterococcaceae</taxon>
        <taxon>Enterococcus</taxon>
    </lineage>
</organism>
<keyword evidence="4" id="KW-1185">Reference proteome</keyword>
<feature type="compositionally biased region" description="Basic and acidic residues" evidence="1">
    <location>
        <begin position="118"/>
        <end position="131"/>
    </location>
</feature>
<feature type="compositionally biased region" description="Basic residues" evidence="1">
    <location>
        <begin position="132"/>
        <end position="142"/>
    </location>
</feature>
<evidence type="ECO:0000313" key="2">
    <source>
        <dbReference type="EMBL" id="MEI5994880.1"/>
    </source>
</evidence>
<dbReference type="AlphaFoldDB" id="A0A242CIF7"/>
<reference evidence="3" key="1">
    <citation type="submission" date="2017-05" db="EMBL/GenBank/DDBJ databases">
        <title>The Genome Sequence of Enterococcus sp. 4G2_DIV0659.</title>
        <authorList>
            <consortium name="The Broad Institute Genomics Platform"/>
            <consortium name="The Broad Institute Genomic Center for Infectious Diseases"/>
            <person name="Earl A."/>
            <person name="Manson A."/>
            <person name="Schwartman J."/>
            <person name="Gilmore M."/>
            <person name="Abouelleil A."/>
            <person name="Cao P."/>
            <person name="Chapman S."/>
            <person name="Cusick C."/>
            <person name="Shea T."/>
            <person name="Young S."/>
            <person name="Neafsey D."/>
            <person name="Nusbaum C."/>
            <person name="Birren B."/>
        </authorList>
    </citation>
    <scope>NUCLEOTIDE SEQUENCE [LARGE SCALE GENOMIC DNA]</scope>
    <source>
        <strain evidence="3">4G2_DIV0659</strain>
    </source>
</reference>
<feature type="region of interest" description="Disordered" evidence="1">
    <location>
        <begin position="93"/>
        <end position="142"/>
    </location>
</feature>
<dbReference type="Proteomes" id="UP000195139">
    <property type="component" value="Unassembled WGS sequence"/>
</dbReference>
<evidence type="ECO:0008006" key="5">
    <source>
        <dbReference type="Google" id="ProtNLM"/>
    </source>
</evidence>
<evidence type="ECO:0000313" key="3">
    <source>
        <dbReference type="EMBL" id="OTO09690.1"/>
    </source>
</evidence>
<evidence type="ECO:0000313" key="4">
    <source>
        <dbReference type="Proteomes" id="UP000195139"/>
    </source>
</evidence>
<accession>A0A242CIF7</accession>
<dbReference type="InterPro" id="IPR016787">
    <property type="entry name" value="UCP021328"/>
</dbReference>
<proteinExistence type="predicted"/>
<dbReference type="PIRSF" id="PIRSF021328">
    <property type="entry name" value="UCP021328"/>
    <property type="match status" value="1"/>
</dbReference>
<name>A0A242CIF7_9ENTE</name>
<dbReference type="RefSeq" id="WP_086329320.1">
    <property type="nucleotide sequence ID" value="NZ_NGLE02000001.1"/>
</dbReference>
<dbReference type="OrthoDB" id="4570726at2"/>
<comment type="caution">
    <text evidence="3">The sequence shown here is derived from an EMBL/GenBank/DDBJ whole genome shotgun (WGS) entry which is preliminary data.</text>
</comment>
<feature type="compositionally biased region" description="Polar residues" evidence="1">
    <location>
        <begin position="93"/>
        <end position="107"/>
    </location>
</feature>
<protein>
    <recommendedName>
        <fullName evidence="5">DUF2992 domain-containing protein</fullName>
    </recommendedName>
</protein>
<dbReference type="EMBL" id="NGLE01000001">
    <property type="protein sequence ID" value="OTO09690.1"/>
    <property type="molecule type" value="Genomic_DNA"/>
</dbReference>